<proteinExistence type="predicted"/>
<evidence type="ECO:0000313" key="3">
    <source>
        <dbReference type="Proteomes" id="UP000619293"/>
    </source>
</evidence>
<name>A0A8J3K271_9ACTN</name>
<keyword evidence="3" id="KW-1185">Reference proteome</keyword>
<dbReference type="EMBL" id="BONG01000028">
    <property type="protein sequence ID" value="GIF91087.1"/>
    <property type="molecule type" value="Genomic_DNA"/>
</dbReference>
<feature type="signal peptide" evidence="1">
    <location>
        <begin position="1"/>
        <end position="33"/>
    </location>
</feature>
<reference evidence="2 3" key="1">
    <citation type="submission" date="2021-01" db="EMBL/GenBank/DDBJ databases">
        <title>Whole genome shotgun sequence of Catellatospora chokoriensis NBRC 107358.</title>
        <authorList>
            <person name="Komaki H."/>
            <person name="Tamura T."/>
        </authorList>
    </citation>
    <scope>NUCLEOTIDE SEQUENCE [LARGE SCALE GENOMIC DNA]</scope>
    <source>
        <strain evidence="2 3">NBRC 107358</strain>
    </source>
</reference>
<comment type="caution">
    <text evidence="2">The sequence shown here is derived from an EMBL/GenBank/DDBJ whole genome shotgun (WGS) entry which is preliminary data.</text>
</comment>
<accession>A0A8J3K271</accession>
<dbReference type="AlphaFoldDB" id="A0A8J3K271"/>
<evidence type="ECO:0000256" key="1">
    <source>
        <dbReference type="SAM" id="SignalP"/>
    </source>
</evidence>
<protein>
    <submittedName>
        <fullName evidence="2">Uncharacterized protein</fullName>
    </submittedName>
</protein>
<dbReference type="RefSeq" id="WP_191837386.1">
    <property type="nucleotide sequence ID" value="NZ_BAAALB010000001.1"/>
</dbReference>
<dbReference type="Proteomes" id="UP000619293">
    <property type="component" value="Unassembled WGS sequence"/>
</dbReference>
<sequence length="269" mass="28325">MKTRIGARRWATTLLALPLLAIIAAVAPGSASAEPDGGGGDRDQRDHWGVIARNTIGSPVADLRNGPFTRFNATGTLVRPPYGQGSLGIEVANDSTTLGPSSEKVDFGNEVDFFGKPVADLTRVGFHVFQTGENISYGGTTVNMPNIRFEINPNLATNTTTYSSLVWVPDESPTPNGWSPFLDATLTGKWFLTGAAGTVTGCNQTTLCDFAGVQAALADGGAAATIYTAAVGKGRDFIWVGAVDGLRINDTIYDFEESGVKTIRPRPGV</sequence>
<keyword evidence="1" id="KW-0732">Signal</keyword>
<feature type="chain" id="PRO_5035146175" evidence="1">
    <location>
        <begin position="34"/>
        <end position="269"/>
    </location>
</feature>
<organism evidence="2 3">
    <name type="scientific">Catellatospora chokoriensis</name>
    <dbReference type="NCBI Taxonomy" id="310353"/>
    <lineage>
        <taxon>Bacteria</taxon>
        <taxon>Bacillati</taxon>
        <taxon>Actinomycetota</taxon>
        <taxon>Actinomycetes</taxon>
        <taxon>Micromonosporales</taxon>
        <taxon>Micromonosporaceae</taxon>
        <taxon>Catellatospora</taxon>
    </lineage>
</organism>
<evidence type="ECO:0000313" key="2">
    <source>
        <dbReference type="EMBL" id="GIF91087.1"/>
    </source>
</evidence>
<gene>
    <name evidence="2" type="ORF">Cch02nite_45310</name>
</gene>